<evidence type="ECO:0000313" key="2">
    <source>
        <dbReference type="Proteomes" id="UP001601948"/>
    </source>
</evidence>
<dbReference type="Proteomes" id="UP001601948">
    <property type="component" value="Unassembled WGS sequence"/>
</dbReference>
<keyword evidence="2" id="KW-1185">Reference proteome</keyword>
<reference evidence="1 2" key="1">
    <citation type="submission" date="2024-10" db="EMBL/GenBank/DDBJ databases">
        <title>The Natural Products Discovery Center: Release of the First 8490 Sequenced Strains for Exploring Actinobacteria Biosynthetic Diversity.</title>
        <authorList>
            <person name="Kalkreuter E."/>
            <person name="Kautsar S.A."/>
            <person name="Yang D."/>
            <person name="Bader C.D."/>
            <person name="Teijaro C.N."/>
            <person name="Fluegel L."/>
            <person name="Davis C.M."/>
            <person name="Simpson J.R."/>
            <person name="Lauterbach L."/>
            <person name="Steele A.D."/>
            <person name="Gui C."/>
            <person name="Meng S."/>
            <person name="Li G."/>
            <person name="Viehrig K."/>
            <person name="Ye F."/>
            <person name="Su P."/>
            <person name="Kiefer A.F."/>
            <person name="Nichols A."/>
            <person name="Cepeda A.J."/>
            <person name="Yan W."/>
            <person name="Fan B."/>
            <person name="Jiang Y."/>
            <person name="Adhikari A."/>
            <person name="Zheng C.-J."/>
            <person name="Schuster L."/>
            <person name="Cowan T.M."/>
            <person name="Smanski M.J."/>
            <person name="Chevrette M.G."/>
            <person name="De Carvalho L.P.S."/>
            <person name="Shen B."/>
        </authorList>
    </citation>
    <scope>NUCLEOTIDE SEQUENCE [LARGE SCALE GENOMIC DNA]</scope>
    <source>
        <strain evidence="1 2">NPDC003040</strain>
    </source>
</reference>
<dbReference type="EMBL" id="JBIAPI010000013">
    <property type="protein sequence ID" value="MFF3228181.1"/>
    <property type="molecule type" value="Genomic_DNA"/>
</dbReference>
<organism evidence="1 2">
    <name type="scientific">Nocardia suismassiliense</name>
    <dbReference type="NCBI Taxonomy" id="2077092"/>
    <lineage>
        <taxon>Bacteria</taxon>
        <taxon>Bacillati</taxon>
        <taxon>Actinomycetota</taxon>
        <taxon>Actinomycetes</taxon>
        <taxon>Mycobacteriales</taxon>
        <taxon>Nocardiaceae</taxon>
        <taxon>Nocardia</taxon>
    </lineage>
</organism>
<protein>
    <submittedName>
        <fullName evidence="1">Uncharacterized protein</fullName>
    </submittedName>
</protein>
<dbReference type="RefSeq" id="WP_387724785.1">
    <property type="nucleotide sequence ID" value="NZ_JBIAPI010000013.1"/>
</dbReference>
<evidence type="ECO:0000313" key="1">
    <source>
        <dbReference type="EMBL" id="MFF3228181.1"/>
    </source>
</evidence>
<sequence>MTTQAVPSEELRQSIAAIGLLACAGETASVPSPRQAMQAVNGGEVKPKHAVPYRSGEVPGDLDTLWHAEADTASLYPDTGEFLLVLPGSGSSRAGWLCVRDTVGERLPSRIATITNRPEFIAMSLDGRQVCATSPEEYEYWIITHRFPDDFETVDRKQSVVYPEVRRLIESGTTWDNLLSYLKSTGEFKGHKIELMGILREGGGIPIPVSRELLSLLDQQCTPIVPAEELEAKWRQLLSDRQHG</sequence>
<comment type="caution">
    <text evidence="1">The sequence shown here is derived from an EMBL/GenBank/DDBJ whole genome shotgun (WGS) entry which is preliminary data.</text>
</comment>
<gene>
    <name evidence="1" type="ORF">ACFYV7_35680</name>
</gene>
<accession>A0ABW6R3T5</accession>
<name>A0ABW6R3T5_9NOCA</name>
<proteinExistence type="predicted"/>